<dbReference type="InterPro" id="IPR003439">
    <property type="entry name" value="ABC_transporter-like_ATP-bd"/>
</dbReference>
<sequence>MIKLKNVSKQFGQVTAVDNVSFSIGKGEVVGFLGPNGAGKTTTMRMLTGFARPSSGEVSVGTVNPDKDRVKAAKLIGYLPENNPLYSEMTVEEYLRFIASTKTSSPNTKNIIKVCGVEEKLKHKIENLSRGYKQRVGLAASIIGNPEILILDEPTSGLDPNQVVEIRGLIKELGKKKTVILSTHILQEVEAMCSRVIIINKGSIVYDDKVPKRKGKLEKIFHDVTMK</sequence>
<dbReference type="InterPro" id="IPR027417">
    <property type="entry name" value="P-loop_NTPase"/>
</dbReference>
<evidence type="ECO:0000256" key="1">
    <source>
        <dbReference type="ARBA" id="ARBA00005417"/>
    </source>
</evidence>
<dbReference type="Pfam" id="PF00005">
    <property type="entry name" value="ABC_tran"/>
    <property type="match status" value="1"/>
</dbReference>
<dbReference type="GO" id="GO:0016887">
    <property type="term" value="F:ATP hydrolysis activity"/>
    <property type="evidence" value="ECO:0007669"/>
    <property type="project" value="InterPro"/>
</dbReference>
<dbReference type="SMART" id="SM00382">
    <property type="entry name" value="AAA"/>
    <property type="match status" value="1"/>
</dbReference>
<evidence type="ECO:0000256" key="3">
    <source>
        <dbReference type="ARBA" id="ARBA00022741"/>
    </source>
</evidence>
<dbReference type="InterPro" id="IPR003593">
    <property type="entry name" value="AAA+_ATPase"/>
</dbReference>
<dbReference type="InterPro" id="IPR050763">
    <property type="entry name" value="ABC_transporter_ATP-binding"/>
</dbReference>
<reference evidence="6 7" key="1">
    <citation type="submission" date="2017-09" db="EMBL/GenBank/DDBJ databases">
        <title>Depth-based differentiation of microbial function through sediment-hosted aquifers and enrichment of novel symbionts in the deep terrestrial subsurface.</title>
        <authorList>
            <person name="Probst A.J."/>
            <person name="Ladd B."/>
            <person name="Jarett J.K."/>
            <person name="Geller-Mcgrath D.E."/>
            <person name="Sieber C.M."/>
            <person name="Emerson J.B."/>
            <person name="Anantharaman K."/>
            <person name="Thomas B.C."/>
            <person name="Malmstrom R."/>
            <person name="Stieglmeier M."/>
            <person name="Klingl A."/>
            <person name="Woyke T."/>
            <person name="Ryan C.M."/>
            <person name="Banfield J.F."/>
        </authorList>
    </citation>
    <scope>NUCLEOTIDE SEQUENCE [LARGE SCALE GENOMIC DNA]</scope>
    <source>
        <strain evidence="6">CG22_combo_CG10-13_8_21_14_all_38_20</strain>
    </source>
</reference>
<evidence type="ECO:0000256" key="4">
    <source>
        <dbReference type="ARBA" id="ARBA00022840"/>
    </source>
</evidence>
<keyword evidence="2" id="KW-0813">Transport</keyword>
<proteinExistence type="inferred from homology"/>
<dbReference type="PROSITE" id="PS50893">
    <property type="entry name" value="ABC_TRANSPORTER_2"/>
    <property type="match status" value="1"/>
</dbReference>
<keyword evidence="3" id="KW-0547">Nucleotide-binding</keyword>
<keyword evidence="4 6" id="KW-0067">ATP-binding</keyword>
<feature type="domain" description="ABC transporter" evidence="5">
    <location>
        <begin position="2"/>
        <end position="226"/>
    </location>
</feature>
<dbReference type="PANTHER" id="PTHR42711:SF5">
    <property type="entry name" value="ABC TRANSPORTER ATP-BINDING PROTEIN NATA"/>
    <property type="match status" value="1"/>
</dbReference>
<dbReference type="EMBL" id="PCTA01000033">
    <property type="protein sequence ID" value="PIP61174.1"/>
    <property type="molecule type" value="Genomic_DNA"/>
</dbReference>
<dbReference type="PANTHER" id="PTHR42711">
    <property type="entry name" value="ABC TRANSPORTER ATP-BINDING PROTEIN"/>
    <property type="match status" value="1"/>
</dbReference>
<name>A0A2H0BU87_9BACT</name>
<dbReference type="GO" id="GO:0005524">
    <property type="term" value="F:ATP binding"/>
    <property type="evidence" value="ECO:0007669"/>
    <property type="project" value="UniProtKB-KW"/>
</dbReference>
<evidence type="ECO:0000259" key="5">
    <source>
        <dbReference type="PROSITE" id="PS50893"/>
    </source>
</evidence>
<gene>
    <name evidence="6" type="ORF">COW99_05265</name>
</gene>
<dbReference type="Gene3D" id="3.40.50.300">
    <property type="entry name" value="P-loop containing nucleotide triphosphate hydrolases"/>
    <property type="match status" value="1"/>
</dbReference>
<dbReference type="AlphaFoldDB" id="A0A2H0BU87"/>
<comment type="similarity">
    <text evidence="1">Belongs to the ABC transporter superfamily.</text>
</comment>
<evidence type="ECO:0000313" key="7">
    <source>
        <dbReference type="Proteomes" id="UP000231246"/>
    </source>
</evidence>
<accession>A0A2H0BU87</accession>
<evidence type="ECO:0000256" key="2">
    <source>
        <dbReference type="ARBA" id="ARBA00022448"/>
    </source>
</evidence>
<evidence type="ECO:0000313" key="6">
    <source>
        <dbReference type="EMBL" id="PIP61174.1"/>
    </source>
</evidence>
<organism evidence="6 7">
    <name type="scientific">Candidatus Roizmanbacteria bacterium CG22_combo_CG10-13_8_21_14_all_38_20</name>
    <dbReference type="NCBI Taxonomy" id="1974862"/>
    <lineage>
        <taxon>Bacteria</taxon>
        <taxon>Candidatus Roizmaniibacteriota</taxon>
    </lineage>
</organism>
<dbReference type="Proteomes" id="UP000231246">
    <property type="component" value="Unassembled WGS sequence"/>
</dbReference>
<dbReference type="CDD" id="cd03230">
    <property type="entry name" value="ABC_DR_subfamily_A"/>
    <property type="match status" value="1"/>
</dbReference>
<comment type="caution">
    <text evidence="6">The sequence shown here is derived from an EMBL/GenBank/DDBJ whole genome shotgun (WGS) entry which is preliminary data.</text>
</comment>
<dbReference type="SUPFAM" id="SSF52540">
    <property type="entry name" value="P-loop containing nucleoside triphosphate hydrolases"/>
    <property type="match status" value="1"/>
</dbReference>
<protein>
    <submittedName>
        <fullName evidence="6">Multidrug ABC transporter ATP-binding protein</fullName>
    </submittedName>
</protein>